<sequence length="108" mass="12808">VRSLGIFFVKLFSLFKAKCVWKHPPGDEIYRKGNISVFEVDGKKNKRFGRDSCWTYLFTPVPTIRFHLLPQEKNSFLNYNVSCILTMPQYMRQGYGKMLIDFSEYRHS</sequence>
<keyword evidence="5" id="KW-0732">Signal</keyword>
<comment type="catalytic activity">
    <reaction evidence="4">
        <text>L-lysyl-[protein] + acetyl-CoA = N(6)-acetyl-L-lysyl-[protein] + CoA + H(+)</text>
        <dbReference type="Rhea" id="RHEA:45948"/>
        <dbReference type="Rhea" id="RHEA-COMP:9752"/>
        <dbReference type="Rhea" id="RHEA-COMP:10731"/>
        <dbReference type="ChEBI" id="CHEBI:15378"/>
        <dbReference type="ChEBI" id="CHEBI:29969"/>
        <dbReference type="ChEBI" id="CHEBI:57287"/>
        <dbReference type="ChEBI" id="CHEBI:57288"/>
        <dbReference type="ChEBI" id="CHEBI:61930"/>
        <dbReference type="EC" id="2.3.1.48"/>
    </reaction>
</comment>
<dbReference type="PROSITE" id="PS51726">
    <property type="entry name" value="MYST_HAT"/>
    <property type="match status" value="1"/>
</dbReference>
<dbReference type="EMBL" id="JAHRIN010051288">
    <property type="protein sequence ID" value="MEQ2209401.1"/>
    <property type="molecule type" value="Genomic_DNA"/>
</dbReference>
<keyword evidence="3" id="KW-0862">Zinc</keyword>
<dbReference type="EC" id="2.3.1.48" evidence="4"/>
<proteinExistence type="inferred from homology"/>
<evidence type="ECO:0000313" key="7">
    <source>
        <dbReference type="EMBL" id="MEQ2209401.1"/>
    </source>
</evidence>
<dbReference type="InterPro" id="IPR002717">
    <property type="entry name" value="HAT_MYST-type"/>
</dbReference>
<gene>
    <name evidence="7" type="primary">KAT7</name>
    <name evidence="7" type="ORF">XENOCAPTIV_029681</name>
</gene>
<dbReference type="PANTHER" id="PTHR10615">
    <property type="entry name" value="HISTONE ACETYLTRANSFERASE"/>
    <property type="match status" value="1"/>
</dbReference>
<dbReference type="InterPro" id="IPR016181">
    <property type="entry name" value="Acyl_CoA_acyltransferase"/>
</dbReference>
<dbReference type="PANTHER" id="PTHR10615:SF161">
    <property type="entry name" value="HISTONE ACETYLTRANSFERASE KAT7"/>
    <property type="match status" value="1"/>
</dbReference>
<keyword evidence="1" id="KW-0808">Transferase</keyword>
<keyword evidence="8" id="KW-1185">Reference proteome</keyword>
<feature type="non-terminal residue" evidence="7">
    <location>
        <position position="1"/>
    </location>
</feature>
<dbReference type="Gene3D" id="3.40.630.30">
    <property type="match status" value="2"/>
</dbReference>
<evidence type="ECO:0000256" key="4">
    <source>
        <dbReference type="RuleBase" id="RU361211"/>
    </source>
</evidence>
<keyword evidence="4" id="KW-0539">Nucleus</keyword>
<organism evidence="7 8">
    <name type="scientific">Xenoophorus captivus</name>
    <dbReference type="NCBI Taxonomy" id="1517983"/>
    <lineage>
        <taxon>Eukaryota</taxon>
        <taxon>Metazoa</taxon>
        <taxon>Chordata</taxon>
        <taxon>Craniata</taxon>
        <taxon>Vertebrata</taxon>
        <taxon>Euteleostomi</taxon>
        <taxon>Actinopterygii</taxon>
        <taxon>Neopterygii</taxon>
        <taxon>Teleostei</taxon>
        <taxon>Neoteleostei</taxon>
        <taxon>Acanthomorphata</taxon>
        <taxon>Ovalentaria</taxon>
        <taxon>Atherinomorphae</taxon>
        <taxon>Cyprinodontiformes</taxon>
        <taxon>Goodeidae</taxon>
        <taxon>Xenoophorus</taxon>
    </lineage>
</organism>
<dbReference type="Pfam" id="PF01853">
    <property type="entry name" value="MOZ_SAS"/>
    <property type="match status" value="2"/>
</dbReference>
<evidence type="ECO:0000313" key="8">
    <source>
        <dbReference type="Proteomes" id="UP001434883"/>
    </source>
</evidence>
<reference evidence="7 8" key="1">
    <citation type="submission" date="2021-06" db="EMBL/GenBank/DDBJ databases">
        <authorList>
            <person name="Palmer J.M."/>
        </authorList>
    </citation>
    <scope>NUCLEOTIDE SEQUENCE [LARGE SCALE GENOMIC DNA]</scope>
    <source>
        <strain evidence="7 8">XC_2019</strain>
        <tissue evidence="7">Muscle</tissue>
    </source>
</reference>
<keyword evidence="2" id="KW-0863">Zinc-finger</keyword>
<evidence type="ECO:0000256" key="5">
    <source>
        <dbReference type="SAM" id="SignalP"/>
    </source>
</evidence>
<dbReference type="SUPFAM" id="SSF55729">
    <property type="entry name" value="Acyl-CoA N-acyltransferases (Nat)"/>
    <property type="match status" value="1"/>
</dbReference>
<comment type="similarity">
    <text evidence="4">Belongs to the MYST (SAS/MOZ) family.</text>
</comment>
<comment type="caution">
    <text evidence="7">The sequence shown here is derived from an EMBL/GenBank/DDBJ whole genome shotgun (WGS) entry which is preliminary data.</text>
</comment>
<feature type="signal peptide" evidence="5">
    <location>
        <begin position="1"/>
        <end position="19"/>
    </location>
</feature>
<evidence type="ECO:0000259" key="6">
    <source>
        <dbReference type="PROSITE" id="PS51726"/>
    </source>
</evidence>
<feature type="domain" description="MYST-type HAT" evidence="6">
    <location>
        <begin position="1"/>
        <end position="108"/>
    </location>
</feature>
<evidence type="ECO:0000256" key="1">
    <source>
        <dbReference type="ARBA" id="ARBA00022679"/>
    </source>
</evidence>
<dbReference type="InterPro" id="IPR050603">
    <property type="entry name" value="MYST_HAT"/>
</dbReference>
<dbReference type="Proteomes" id="UP001434883">
    <property type="component" value="Unassembled WGS sequence"/>
</dbReference>
<evidence type="ECO:0000256" key="2">
    <source>
        <dbReference type="ARBA" id="ARBA00022771"/>
    </source>
</evidence>
<feature type="chain" id="PRO_5045492545" description="Histone acetyltransferase" evidence="5">
    <location>
        <begin position="20"/>
        <end position="108"/>
    </location>
</feature>
<protein>
    <recommendedName>
        <fullName evidence="4">Histone acetyltransferase</fullName>
        <ecNumber evidence="4">2.3.1.48</ecNumber>
    </recommendedName>
</protein>
<name>A0ABV0RMJ6_9TELE</name>
<evidence type="ECO:0000256" key="3">
    <source>
        <dbReference type="ARBA" id="ARBA00022833"/>
    </source>
</evidence>
<accession>A0ABV0RMJ6</accession>
<comment type="subcellular location">
    <subcellularLocation>
        <location evidence="4">Nucleus</location>
    </subcellularLocation>
</comment>
<keyword evidence="2" id="KW-0479">Metal-binding</keyword>